<protein>
    <submittedName>
        <fullName evidence="1">Uncharacterized protein</fullName>
    </submittedName>
</protein>
<comment type="caution">
    <text evidence="1">The sequence shown here is derived from an EMBL/GenBank/DDBJ whole genome shotgun (WGS) entry which is preliminary data.</text>
</comment>
<reference evidence="1" key="1">
    <citation type="submission" date="2023-05" db="EMBL/GenBank/DDBJ databases">
        <authorList>
            <person name="Stuckert A."/>
        </authorList>
    </citation>
    <scope>NUCLEOTIDE SEQUENCE</scope>
</reference>
<name>A0ABN9CC75_9NEOB</name>
<keyword evidence="2" id="KW-1185">Reference proteome</keyword>
<organism evidence="1 2">
    <name type="scientific">Staurois parvus</name>
    <dbReference type="NCBI Taxonomy" id="386267"/>
    <lineage>
        <taxon>Eukaryota</taxon>
        <taxon>Metazoa</taxon>
        <taxon>Chordata</taxon>
        <taxon>Craniata</taxon>
        <taxon>Vertebrata</taxon>
        <taxon>Euteleostomi</taxon>
        <taxon>Amphibia</taxon>
        <taxon>Batrachia</taxon>
        <taxon>Anura</taxon>
        <taxon>Neobatrachia</taxon>
        <taxon>Ranoidea</taxon>
        <taxon>Ranidae</taxon>
        <taxon>Staurois</taxon>
    </lineage>
</organism>
<dbReference type="EMBL" id="CATNWA010008746">
    <property type="protein sequence ID" value="CAI9556742.1"/>
    <property type="molecule type" value="Genomic_DNA"/>
</dbReference>
<evidence type="ECO:0000313" key="2">
    <source>
        <dbReference type="Proteomes" id="UP001162483"/>
    </source>
</evidence>
<proteinExistence type="predicted"/>
<gene>
    <name evidence="1" type="ORF">SPARVUS_LOCUS4584025</name>
</gene>
<sequence>DDAHLQQSVSTSAALPFGELASTSGLVHPGLFHTRTAVSLGDMVSPISEVQAGAVASTSSVPRPPKILTQAHRAHSVLPEVLANPDWQPTNFAAPVLPPFIAQPRIQVETANLNTPFDFM</sequence>
<feature type="non-terminal residue" evidence="1">
    <location>
        <position position="1"/>
    </location>
</feature>
<dbReference type="Proteomes" id="UP001162483">
    <property type="component" value="Unassembled WGS sequence"/>
</dbReference>
<feature type="non-terminal residue" evidence="1">
    <location>
        <position position="120"/>
    </location>
</feature>
<accession>A0ABN9CC75</accession>
<evidence type="ECO:0000313" key="1">
    <source>
        <dbReference type="EMBL" id="CAI9556742.1"/>
    </source>
</evidence>